<sequence>MTRINLLPWREMRRTQRQRELFGMLAGAALIAAGAVFLIQTEIAHRIDYQQERNNYLRGEIARLKKAAEELQELQKTRNQLVERLNVIQKLQTSRPGMVRMLDEMVRLIPQDIYLTAFKTANNQVTLNGIARSDNIISEFMRAIRSNKLFGEPVLQIIETRNVNNVQARVFELIVPLKLEPGSDAGGGKT</sequence>
<feature type="transmembrane region" description="Helical" evidence="2">
    <location>
        <begin position="21"/>
        <end position="39"/>
    </location>
</feature>
<dbReference type="InterPro" id="IPR052534">
    <property type="entry name" value="Extracell_DNA_Util/SecSys_Comp"/>
</dbReference>
<gene>
    <name evidence="3" type="ORF">BN874_80047</name>
</gene>
<dbReference type="PANTHER" id="PTHR40278">
    <property type="entry name" value="DNA UTILIZATION PROTEIN HOFN"/>
    <property type="match status" value="1"/>
</dbReference>
<dbReference type="GO" id="GO:0043683">
    <property type="term" value="P:type IV pilus assembly"/>
    <property type="evidence" value="ECO:0007669"/>
    <property type="project" value="TreeGrafter"/>
</dbReference>
<dbReference type="InterPro" id="IPR007813">
    <property type="entry name" value="PilN"/>
</dbReference>
<dbReference type="PANTHER" id="PTHR40278:SF2">
    <property type="entry name" value="TYPE IV PILUS INNER MEMBRANE COMPONENT PILN"/>
    <property type="match status" value="1"/>
</dbReference>
<evidence type="ECO:0000313" key="4">
    <source>
        <dbReference type="Proteomes" id="UP000019184"/>
    </source>
</evidence>
<feature type="coiled-coil region" evidence="1">
    <location>
        <begin position="54"/>
        <end position="91"/>
    </location>
</feature>
<comment type="caution">
    <text evidence="3">The sequence shown here is derived from an EMBL/GenBank/DDBJ whole genome shotgun (WGS) entry which is preliminary data.</text>
</comment>
<accession>A0A7U7J678</accession>
<dbReference type="Proteomes" id="UP000019184">
    <property type="component" value="Unassembled WGS sequence"/>
</dbReference>
<evidence type="ECO:0000313" key="3">
    <source>
        <dbReference type="EMBL" id="CDH47357.1"/>
    </source>
</evidence>
<protein>
    <submittedName>
        <fullName evidence="3">Fimbrial assembly family protein</fullName>
    </submittedName>
</protein>
<name>A0A7U7J678_9GAMM</name>
<dbReference type="OrthoDB" id="5296173at2"/>
<evidence type="ECO:0000256" key="2">
    <source>
        <dbReference type="SAM" id="Phobius"/>
    </source>
</evidence>
<keyword evidence="2" id="KW-0812">Transmembrane</keyword>
<dbReference type="GO" id="GO:0043107">
    <property type="term" value="P:type IV pilus-dependent motility"/>
    <property type="evidence" value="ECO:0007669"/>
    <property type="project" value="TreeGrafter"/>
</dbReference>
<dbReference type="EMBL" id="CBTK010000298">
    <property type="protein sequence ID" value="CDH47357.1"/>
    <property type="molecule type" value="Genomic_DNA"/>
</dbReference>
<evidence type="ECO:0000256" key="1">
    <source>
        <dbReference type="SAM" id="Coils"/>
    </source>
</evidence>
<dbReference type="Pfam" id="PF05137">
    <property type="entry name" value="PilN"/>
    <property type="match status" value="1"/>
</dbReference>
<keyword evidence="2" id="KW-0472">Membrane</keyword>
<proteinExistence type="predicted"/>
<keyword evidence="1" id="KW-0175">Coiled coil</keyword>
<keyword evidence="4" id="KW-1185">Reference proteome</keyword>
<reference evidence="3 4" key="1">
    <citation type="journal article" date="2014" name="ISME J.">
        <title>Candidatus Competibacter-lineage genomes retrieved from metagenomes reveal functional metabolic diversity.</title>
        <authorList>
            <person name="McIlroy S.J."/>
            <person name="Albertsen M."/>
            <person name="Andresen E.K."/>
            <person name="Saunders A.M."/>
            <person name="Kristiansen R."/>
            <person name="Stokholm-Bjerregaard M."/>
            <person name="Nielsen K.L."/>
            <person name="Nielsen P.H."/>
        </authorList>
    </citation>
    <scope>NUCLEOTIDE SEQUENCE [LARGE SCALE GENOMIC DNA]</scope>
    <source>
        <strain evidence="3 4">Run_B_J11</strain>
    </source>
</reference>
<dbReference type="RefSeq" id="WP_034436246.1">
    <property type="nucleotide sequence ID" value="NZ_CBTK010000298.1"/>
</dbReference>
<dbReference type="AlphaFoldDB" id="A0A7U7J678"/>
<organism evidence="3 4">
    <name type="scientific">Candidatus Contendobacter odensis Run_B_J11</name>
    <dbReference type="NCBI Taxonomy" id="1400861"/>
    <lineage>
        <taxon>Bacteria</taxon>
        <taxon>Pseudomonadati</taxon>
        <taxon>Pseudomonadota</taxon>
        <taxon>Gammaproteobacteria</taxon>
        <taxon>Candidatus Competibacteraceae</taxon>
        <taxon>Candidatus Contendibacter</taxon>
    </lineage>
</organism>
<keyword evidence="2" id="KW-1133">Transmembrane helix</keyword>